<dbReference type="AlphaFoldDB" id="A0A5B8VNL8"/>
<dbReference type="EMBL" id="CP042434">
    <property type="protein sequence ID" value="QEC72999.1"/>
    <property type="molecule type" value="Genomic_DNA"/>
</dbReference>
<dbReference type="HAMAP" id="MF_00131">
    <property type="entry name" value="Trp_synth_alpha"/>
    <property type="match status" value="1"/>
</dbReference>
<keyword evidence="7 9" id="KW-0456">Lyase</keyword>
<evidence type="ECO:0000256" key="1">
    <source>
        <dbReference type="ARBA" id="ARBA00003365"/>
    </source>
</evidence>
<reference evidence="11 12" key="1">
    <citation type="journal article" date="2017" name="Int. J. Syst. Evol. Microbiol.">
        <title>Arachidicoccus ginsenosidivorans sp. nov., with ginsenoside-converting activity isolated from ginseng cultivating soil.</title>
        <authorList>
            <person name="Siddiqi M.Z."/>
            <person name="Aslam Z."/>
            <person name="Im W.T."/>
        </authorList>
    </citation>
    <scope>NUCLEOTIDE SEQUENCE [LARGE SCALE GENOMIC DNA]</scope>
    <source>
        <strain evidence="11 12">Gsoil 809</strain>
    </source>
</reference>
<dbReference type="EC" id="4.2.1.20" evidence="9"/>
<accession>A0A5B8VNL8</accession>
<dbReference type="PANTHER" id="PTHR43406:SF1">
    <property type="entry name" value="TRYPTOPHAN SYNTHASE ALPHA CHAIN, CHLOROPLASTIC"/>
    <property type="match status" value="1"/>
</dbReference>
<keyword evidence="6 9" id="KW-0057">Aromatic amino acid biosynthesis</keyword>
<dbReference type="Proteomes" id="UP000321291">
    <property type="component" value="Chromosome"/>
</dbReference>
<protein>
    <recommendedName>
        <fullName evidence="9">Tryptophan synthase alpha chain</fullName>
        <ecNumber evidence="9">4.2.1.20</ecNumber>
    </recommendedName>
</protein>
<evidence type="ECO:0000256" key="7">
    <source>
        <dbReference type="ARBA" id="ARBA00023239"/>
    </source>
</evidence>
<dbReference type="GO" id="GO:0004834">
    <property type="term" value="F:tryptophan synthase activity"/>
    <property type="evidence" value="ECO:0007669"/>
    <property type="project" value="UniProtKB-UniRule"/>
</dbReference>
<dbReference type="PANTHER" id="PTHR43406">
    <property type="entry name" value="TRYPTOPHAN SYNTHASE, ALPHA CHAIN"/>
    <property type="match status" value="1"/>
</dbReference>
<organism evidence="11 12">
    <name type="scientific">Arachidicoccus ginsenosidivorans</name>
    <dbReference type="NCBI Taxonomy" id="496057"/>
    <lineage>
        <taxon>Bacteria</taxon>
        <taxon>Pseudomonadati</taxon>
        <taxon>Bacteroidota</taxon>
        <taxon>Chitinophagia</taxon>
        <taxon>Chitinophagales</taxon>
        <taxon>Chitinophagaceae</taxon>
        <taxon>Arachidicoccus</taxon>
    </lineage>
</organism>
<keyword evidence="5 9" id="KW-0822">Tryptophan biosynthesis</keyword>
<dbReference type="InterPro" id="IPR011060">
    <property type="entry name" value="RibuloseP-bd_barrel"/>
</dbReference>
<dbReference type="InterPro" id="IPR018204">
    <property type="entry name" value="Trp_synthase_alpha_AS"/>
</dbReference>
<evidence type="ECO:0000313" key="12">
    <source>
        <dbReference type="Proteomes" id="UP000321291"/>
    </source>
</evidence>
<evidence type="ECO:0000256" key="5">
    <source>
        <dbReference type="ARBA" id="ARBA00022822"/>
    </source>
</evidence>
<evidence type="ECO:0000256" key="9">
    <source>
        <dbReference type="HAMAP-Rule" id="MF_00131"/>
    </source>
</evidence>
<name>A0A5B8VNL8_9BACT</name>
<comment type="pathway">
    <text evidence="2 9">Amino-acid biosynthesis; L-tryptophan biosynthesis; L-tryptophan from chorismate: step 5/5.</text>
</comment>
<dbReference type="KEGG" id="agi:FSB73_16255"/>
<comment type="catalytic activity">
    <reaction evidence="8 9">
        <text>(1S,2R)-1-C-(indol-3-yl)glycerol 3-phosphate + L-serine = D-glyceraldehyde 3-phosphate + L-tryptophan + H2O</text>
        <dbReference type="Rhea" id="RHEA:10532"/>
        <dbReference type="ChEBI" id="CHEBI:15377"/>
        <dbReference type="ChEBI" id="CHEBI:33384"/>
        <dbReference type="ChEBI" id="CHEBI:57912"/>
        <dbReference type="ChEBI" id="CHEBI:58866"/>
        <dbReference type="ChEBI" id="CHEBI:59776"/>
        <dbReference type="EC" id="4.2.1.20"/>
    </reaction>
</comment>
<keyword evidence="4 9" id="KW-0028">Amino-acid biosynthesis</keyword>
<dbReference type="CDD" id="cd04724">
    <property type="entry name" value="Tryptophan_synthase_alpha"/>
    <property type="match status" value="1"/>
</dbReference>
<evidence type="ECO:0000256" key="4">
    <source>
        <dbReference type="ARBA" id="ARBA00022605"/>
    </source>
</evidence>
<evidence type="ECO:0000256" key="2">
    <source>
        <dbReference type="ARBA" id="ARBA00004733"/>
    </source>
</evidence>
<dbReference type="UniPathway" id="UPA00035">
    <property type="reaction ID" value="UER00044"/>
</dbReference>
<gene>
    <name evidence="9" type="primary">trpA</name>
    <name evidence="11" type="ORF">FSB73_16255</name>
</gene>
<evidence type="ECO:0000313" key="11">
    <source>
        <dbReference type="EMBL" id="QEC72999.1"/>
    </source>
</evidence>
<dbReference type="RefSeq" id="WP_146784520.1">
    <property type="nucleotide sequence ID" value="NZ_CP042434.1"/>
</dbReference>
<dbReference type="InterPro" id="IPR013785">
    <property type="entry name" value="Aldolase_TIM"/>
</dbReference>
<dbReference type="GO" id="GO:0005829">
    <property type="term" value="C:cytosol"/>
    <property type="evidence" value="ECO:0007669"/>
    <property type="project" value="TreeGrafter"/>
</dbReference>
<evidence type="ECO:0000256" key="10">
    <source>
        <dbReference type="RuleBase" id="RU003662"/>
    </source>
</evidence>
<keyword evidence="12" id="KW-1185">Reference proteome</keyword>
<dbReference type="FunFam" id="3.20.20.70:FF:000037">
    <property type="entry name" value="Tryptophan synthase alpha chain"/>
    <property type="match status" value="1"/>
</dbReference>
<dbReference type="Pfam" id="PF00290">
    <property type="entry name" value="Trp_syntA"/>
    <property type="match status" value="1"/>
</dbReference>
<comment type="function">
    <text evidence="1 9">The alpha subunit is responsible for the aldol cleavage of indoleglycerol phosphate to indole and glyceraldehyde 3-phosphate.</text>
</comment>
<evidence type="ECO:0000256" key="8">
    <source>
        <dbReference type="ARBA" id="ARBA00049047"/>
    </source>
</evidence>
<proteinExistence type="inferred from homology"/>
<feature type="active site" description="Proton acceptor" evidence="9">
    <location>
        <position position="60"/>
    </location>
</feature>
<feature type="active site" description="Proton acceptor" evidence="9">
    <location>
        <position position="49"/>
    </location>
</feature>
<dbReference type="PROSITE" id="PS00167">
    <property type="entry name" value="TRP_SYNTHASE_ALPHA"/>
    <property type="match status" value="1"/>
</dbReference>
<dbReference type="OrthoDB" id="9804578at2"/>
<dbReference type="SUPFAM" id="SSF51366">
    <property type="entry name" value="Ribulose-phoshate binding barrel"/>
    <property type="match status" value="1"/>
</dbReference>
<sequence length="261" mass="28739">MSRIAALFNKSKSAQKKVLNVYCTAGYPALDSTLEVMGALQRNGADLIELGMPYSDPLADGEVIQQSGGIALENGMTIARLFDQLKDFRKVIEVPVVLMGYMNPVIQYGFENFCQKAAEIGIDGLILPDLPPLEFEVQYSSILKKHHLDFIFLVTPETTEARVRMLDKLSSGFLYAVSSSSTTGHEKDFSLVEKYLCRLQGYQLNNPILVGFGIKDKASFDQTTRYTDGAIIGSAYIKALDGQKDKTAIEAATKAFLKTVL</sequence>
<dbReference type="NCBIfam" id="TIGR00262">
    <property type="entry name" value="trpA"/>
    <property type="match status" value="1"/>
</dbReference>
<dbReference type="Gene3D" id="3.20.20.70">
    <property type="entry name" value="Aldolase class I"/>
    <property type="match status" value="1"/>
</dbReference>
<dbReference type="InterPro" id="IPR002028">
    <property type="entry name" value="Trp_synthase_suA"/>
</dbReference>
<evidence type="ECO:0000256" key="6">
    <source>
        <dbReference type="ARBA" id="ARBA00023141"/>
    </source>
</evidence>
<comment type="similarity">
    <text evidence="9 10">Belongs to the TrpA family.</text>
</comment>
<evidence type="ECO:0000256" key="3">
    <source>
        <dbReference type="ARBA" id="ARBA00011270"/>
    </source>
</evidence>
<comment type="subunit">
    <text evidence="3 9">Tetramer of two alpha and two beta chains.</text>
</comment>